<dbReference type="SUPFAM" id="SSF56645">
    <property type="entry name" value="Acyl-CoA dehydrogenase NM domain-like"/>
    <property type="match status" value="1"/>
</dbReference>
<keyword evidence="1" id="KW-0560">Oxidoreductase</keyword>
<evidence type="ECO:0000259" key="3">
    <source>
        <dbReference type="Pfam" id="PF02771"/>
    </source>
</evidence>
<dbReference type="GO" id="GO:0003995">
    <property type="term" value="F:acyl-CoA dehydrogenase activity"/>
    <property type="evidence" value="ECO:0007669"/>
    <property type="project" value="TreeGrafter"/>
</dbReference>
<dbReference type="SUPFAM" id="SSF47203">
    <property type="entry name" value="Acyl-CoA dehydrogenase C-terminal domain-like"/>
    <property type="match status" value="1"/>
</dbReference>
<feature type="region of interest" description="Disordered" evidence="2">
    <location>
        <begin position="1"/>
        <end position="25"/>
    </location>
</feature>
<sequence>MIRLVPTTAHPVSSRLSSRHENQNSGGITMNIVNQKAESFVVAQDLVEKAREVIPYLREKSDEANSLRRPPEDVRKMMKSSGFSRLWMPRRFGGAEGPLRAGCDMLRTLAHGCGSTAWITVQNALHNLMLANWPVEAQEEIWGTTPDVLVSGILIPGIGKAAKVDGGYKLSGRWPFVSGVEVADWIIFTGNCTDEDGTVHELHFVIPKADIEVLDTWYTIGLKASSSQDVKLNDVFVPEHRTVVEEALKGGADCPAAKLYDGVCYKVPPYSIFGCFIGSAALGISEAAVDYYISGARKRVATMANGKNIASYTTQQVKVAEAQSAVIAARQLIYSILGDAEQLAESGAGTTEEDRTRFRALTAYANKLADSAGATVLEAGGGGVIYERNPVSRCISDLTVTNRHITQNWDVNGSTYGRALLGLPIESPMLED</sequence>
<dbReference type="Gene3D" id="2.40.110.10">
    <property type="entry name" value="Butyryl-CoA Dehydrogenase, subunit A, domain 2"/>
    <property type="match status" value="1"/>
</dbReference>
<dbReference type="EMBL" id="QZCG01000009">
    <property type="protein sequence ID" value="RJE84188.1"/>
    <property type="molecule type" value="Genomic_DNA"/>
</dbReference>
<evidence type="ECO:0000256" key="1">
    <source>
        <dbReference type="ARBA" id="ARBA00023002"/>
    </source>
</evidence>
<evidence type="ECO:0000313" key="6">
    <source>
        <dbReference type="Proteomes" id="UP000284202"/>
    </source>
</evidence>
<dbReference type="Gene3D" id="1.10.540.10">
    <property type="entry name" value="Acyl-CoA dehydrogenase/oxidase, N-terminal domain"/>
    <property type="match status" value="1"/>
</dbReference>
<dbReference type="GO" id="GO:0050660">
    <property type="term" value="F:flavin adenine dinucleotide binding"/>
    <property type="evidence" value="ECO:0007669"/>
    <property type="project" value="InterPro"/>
</dbReference>
<evidence type="ECO:0000313" key="5">
    <source>
        <dbReference type="EMBL" id="RJE84188.1"/>
    </source>
</evidence>
<dbReference type="Gene3D" id="1.20.140.10">
    <property type="entry name" value="Butyryl-CoA Dehydrogenase, subunit A, domain 3"/>
    <property type="match status" value="1"/>
</dbReference>
<dbReference type="Proteomes" id="UP000284202">
    <property type="component" value="Unassembled WGS sequence"/>
</dbReference>
<feature type="domain" description="Acyl-CoA dehydrogenase C-terminal" evidence="4">
    <location>
        <begin position="277"/>
        <end position="408"/>
    </location>
</feature>
<dbReference type="InterPro" id="IPR037069">
    <property type="entry name" value="AcylCoA_DH/ox_N_sf"/>
</dbReference>
<dbReference type="PIRSF" id="PIRSF016578">
    <property type="entry name" value="HsaA"/>
    <property type="match status" value="1"/>
</dbReference>
<feature type="domain" description="Acyl-CoA dehydrogenase/oxidase N-terminal" evidence="3">
    <location>
        <begin position="52"/>
        <end position="142"/>
    </location>
</feature>
<dbReference type="PANTHER" id="PTHR43884">
    <property type="entry name" value="ACYL-COA DEHYDROGENASE"/>
    <property type="match status" value="1"/>
</dbReference>
<dbReference type="AlphaFoldDB" id="A0A418STH6"/>
<dbReference type="Pfam" id="PF08028">
    <property type="entry name" value="Acyl-CoA_dh_2"/>
    <property type="match status" value="1"/>
</dbReference>
<dbReference type="OrthoDB" id="7316074at2"/>
<dbReference type="PANTHER" id="PTHR43884:SF25">
    <property type="entry name" value="ACYL-COA DEHYDROGENASE YDBM-RELATED"/>
    <property type="match status" value="1"/>
</dbReference>
<accession>A0A418STH6</accession>
<name>A0A418STH6_9RHOB</name>
<comment type="caution">
    <text evidence="5">The sequence shown here is derived from an EMBL/GenBank/DDBJ whole genome shotgun (WGS) entry which is preliminary data.</text>
</comment>
<keyword evidence="6" id="KW-1185">Reference proteome</keyword>
<reference evidence="6" key="1">
    <citation type="submission" date="2018-09" db="EMBL/GenBank/DDBJ databases">
        <title>Acidovorax cavernicola nov. sp. isolated from Gruta de las Maravillas (Aracena, Spain).</title>
        <authorList>
            <person name="Jurado V."/>
            <person name="Gutierrez-Patricio S."/>
            <person name="Gonzalez-Pimentel J.L."/>
            <person name="Miller A.Z."/>
            <person name="Laiz L."/>
            <person name="Saiz-Jimenez C."/>
        </authorList>
    </citation>
    <scope>NUCLEOTIDE SEQUENCE [LARGE SCALE GENOMIC DNA]</scope>
    <source>
        <strain evidence="6">1011MAR3C25</strain>
    </source>
</reference>
<dbReference type="InterPro" id="IPR009100">
    <property type="entry name" value="AcylCoA_DH/oxidase_NM_dom_sf"/>
</dbReference>
<dbReference type="InterPro" id="IPR013107">
    <property type="entry name" value="Acyl-CoA_DH_C"/>
</dbReference>
<dbReference type="InterPro" id="IPR046373">
    <property type="entry name" value="Acyl-CoA_Oxase/DH_mid-dom_sf"/>
</dbReference>
<gene>
    <name evidence="5" type="ORF">D3P04_14415</name>
</gene>
<dbReference type="Pfam" id="PF02771">
    <property type="entry name" value="Acyl-CoA_dh_N"/>
    <property type="match status" value="1"/>
</dbReference>
<evidence type="ECO:0000259" key="4">
    <source>
        <dbReference type="Pfam" id="PF08028"/>
    </source>
</evidence>
<dbReference type="InterPro" id="IPR013786">
    <property type="entry name" value="AcylCoA_DH/ox_N"/>
</dbReference>
<evidence type="ECO:0000256" key="2">
    <source>
        <dbReference type="SAM" id="MobiDB-lite"/>
    </source>
</evidence>
<proteinExistence type="predicted"/>
<protein>
    <submittedName>
        <fullName evidence="5">Acyl-CoA dehydrogenase</fullName>
    </submittedName>
</protein>
<dbReference type="InterPro" id="IPR036250">
    <property type="entry name" value="AcylCo_DH-like_C"/>
</dbReference>
<organism evidence="5 6">
    <name type="scientific">Paracoccus onubensis</name>
    <dbReference type="NCBI Taxonomy" id="1675788"/>
    <lineage>
        <taxon>Bacteria</taxon>
        <taxon>Pseudomonadati</taxon>
        <taxon>Pseudomonadota</taxon>
        <taxon>Alphaproteobacteria</taxon>
        <taxon>Rhodobacterales</taxon>
        <taxon>Paracoccaceae</taxon>
        <taxon>Paracoccus</taxon>
    </lineage>
</organism>